<dbReference type="EMBL" id="CM045766">
    <property type="protein sequence ID" value="KAI8004884.1"/>
    <property type="molecule type" value="Genomic_DNA"/>
</dbReference>
<gene>
    <name evidence="1" type="ORF">LOK49_LG08G00269</name>
</gene>
<keyword evidence="2" id="KW-1185">Reference proteome</keyword>
<comment type="caution">
    <text evidence="1">The sequence shown here is derived from an EMBL/GenBank/DDBJ whole genome shotgun (WGS) entry which is preliminary data.</text>
</comment>
<evidence type="ECO:0000313" key="1">
    <source>
        <dbReference type="EMBL" id="KAI8004884.1"/>
    </source>
</evidence>
<reference evidence="1 2" key="1">
    <citation type="journal article" date="2022" name="Plant J.">
        <title>Chromosome-level genome of Camellia lanceoleosa provides a valuable resource for understanding genome evolution and self-incompatibility.</title>
        <authorList>
            <person name="Gong W."/>
            <person name="Xiao S."/>
            <person name="Wang L."/>
            <person name="Liao Z."/>
            <person name="Chang Y."/>
            <person name="Mo W."/>
            <person name="Hu G."/>
            <person name="Li W."/>
            <person name="Zhao G."/>
            <person name="Zhu H."/>
            <person name="Hu X."/>
            <person name="Ji K."/>
            <person name="Xiang X."/>
            <person name="Song Q."/>
            <person name="Yuan D."/>
            <person name="Jin S."/>
            <person name="Zhang L."/>
        </authorList>
    </citation>
    <scope>NUCLEOTIDE SEQUENCE [LARGE SCALE GENOMIC DNA]</scope>
    <source>
        <strain evidence="1">SQ_2022a</strain>
    </source>
</reference>
<sequence length="104" mass="11987">MRLAGIEDTVELLEKQLASKMSKMTLEEALTLVRAFNLYLTLMGIAETHHSVLVHSDCVHGGHYYAYIKPTLTDQWFKFDNERVTKEDIKRALEEQYGGEEELP</sequence>
<protein>
    <submittedName>
        <fullName evidence="1">Ubiquitin carboxyl-terminal hydrolase 13</fullName>
    </submittedName>
</protein>
<dbReference type="Proteomes" id="UP001060215">
    <property type="component" value="Chromosome 9"/>
</dbReference>
<organism evidence="1 2">
    <name type="scientific">Camellia lanceoleosa</name>
    <dbReference type="NCBI Taxonomy" id="1840588"/>
    <lineage>
        <taxon>Eukaryota</taxon>
        <taxon>Viridiplantae</taxon>
        <taxon>Streptophyta</taxon>
        <taxon>Embryophyta</taxon>
        <taxon>Tracheophyta</taxon>
        <taxon>Spermatophyta</taxon>
        <taxon>Magnoliopsida</taxon>
        <taxon>eudicotyledons</taxon>
        <taxon>Gunneridae</taxon>
        <taxon>Pentapetalae</taxon>
        <taxon>asterids</taxon>
        <taxon>Ericales</taxon>
        <taxon>Theaceae</taxon>
        <taxon>Camellia</taxon>
    </lineage>
</organism>
<evidence type="ECO:0000313" key="2">
    <source>
        <dbReference type="Proteomes" id="UP001060215"/>
    </source>
</evidence>
<name>A0ACC0GW10_9ERIC</name>
<keyword evidence="1" id="KW-0378">Hydrolase</keyword>
<proteinExistence type="predicted"/>
<accession>A0ACC0GW10</accession>